<dbReference type="EMBL" id="AP017928">
    <property type="protein sequence ID" value="BBA35119.1"/>
    <property type="molecule type" value="Genomic_DNA"/>
</dbReference>
<dbReference type="GO" id="GO:0003677">
    <property type="term" value="F:DNA binding"/>
    <property type="evidence" value="ECO:0007669"/>
    <property type="project" value="UniProtKB-KW"/>
</dbReference>
<dbReference type="PROSITE" id="PS51192">
    <property type="entry name" value="HELICASE_ATP_BIND_1"/>
    <property type="match status" value="1"/>
</dbReference>
<dbReference type="Pfam" id="PF11867">
    <property type="entry name" value="T1RH-like_C"/>
    <property type="match status" value="1"/>
</dbReference>
<keyword evidence="4 10" id="KW-0547">Nucleotide-binding</keyword>
<evidence type="ECO:0000256" key="3">
    <source>
        <dbReference type="ARBA" id="ARBA00022722"/>
    </source>
</evidence>
<dbReference type="CDD" id="cd18800">
    <property type="entry name" value="SF2_C_EcoR124I-like"/>
    <property type="match status" value="1"/>
</dbReference>
<dbReference type="GO" id="GO:0009035">
    <property type="term" value="F:type I site-specific deoxyribonuclease activity"/>
    <property type="evidence" value="ECO:0007669"/>
    <property type="project" value="UniProtKB-EC"/>
</dbReference>
<keyword evidence="6" id="KW-0255">Endonuclease</keyword>
<dbReference type="Pfam" id="PF18766">
    <property type="entry name" value="SWI2_SNF2"/>
    <property type="match status" value="1"/>
</dbReference>
<organism evidence="13 14">
    <name type="scientific">Methylocaldum marinum</name>
    <dbReference type="NCBI Taxonomy" id="1432792"/>
    <lineage>
        <taxon>Bacteria</taxon>
        <taxon>Pseudomonadati</taxon>
        <taxon>Pseudomonadota</taxon>
        <taxon>Gammaproteobacteria</taxon>
        <taxon>Methylococcales</taxon>
        <taxon>Methylococcaceae</taxon>
        <taxon>Methylocaldum</taxon>
    </lineage>
</organism>
<dbReference type="SUPFAM" id="SSF52540">
    <property type="entry name" value="P-loop containing nucleoside triphosphate hydrolases"/>
    <property type="match status" value="1"/>
</dbReference>
<dbReference type="EC" id="3.1.21.3" evidence="10"/>
<keyword evidence="9 10" id="KW-0238">DNA-binding</keyword>
<evidence type="ECO:0000256" key="8">
    <source>
        <dbReference type="ARBA" id="ARBA00022840"/>
    </source>
</evidence>
<proteinExistence type="inferred from homology"/>
<evidence type="ECO:0000256" key="1">
    <source>
        <dbReference type="ARBA" id="ARBA00000851"/>
    </source>
</evidence>
<dbReference type="Pfam" id="PF04313">
    <property type="entry name" value="HSDR_N"/>
    <property type="match status" value="1"/>
</dbReference>
<keyword evidence="14" id="KW-1185">Reference proteome</keyword>
<gene>
    <name evidence="13" type="ORF">sS8_3176</name>
</gene>
<protein>
    <recommendedName>
        <fullName evidence="10">Type I restriction enzyme endonuclease subunit</fullName>
        <shortName evidence="10">R protein</shortName>
        <ecNumber evidence="10">3.1.21.3</ecNumber>
    </recommendedName>
</protein>
<dbReference type="CDD" id="cd18030">
    <property type="entry name" value="DEXHc_RE_I_HsdR"/>
    <property type="match status" value="1"/>
</dbReference>
<dbReference type="Pfam" id="PF22679">
    <property type="entry name" value="T1R_D3-like"/>
    <property type="match status" value="1"/>
</dbReference>
<dbReference type="InterPro" id="IPR004473">
    <property type="entry name" value="Restrct_endonuc_typeI_HsdR"/>
</dbReference>
<evidence type="ECO:0000256" key="10">
    <source>
        <dbReference type="RuleBase" id="RU364115"/>
    </source>
</evidence>
<reference evidence="13 14" key="1">
    <citation type="submission" date="2016-12" db="EMBL/GenBank/DDBJ databases">
        <title>Genome sequencing of Methylocaldum marinum.</title>
        <authorList>
            <person name="Takeuchi M."/>
            <person name="Kamagata Y."/>
            <person name="Hiraoka S."/>
            <person name="Oshima K."/>
            <person name="Hattori M."/>
            <person name="Iwasaki W."/>
        </authorList>
    </citation>
    <scope>NUCLEOTIDE SEQUENCE [LARGE SCALE GENOMIC DNA]</scope>
    <source>
        <strain evidence="13 14">S8</strain>
    </source>
</reference>
<comment type="similarity">
    <text evidence="2 10">Belongs to the HsdR family.</text>
</comment>
<dbReference type="Gene3D" id="3.90.1570.50">
    <property type="match status" value="1"/>
</dbReference>
<dbReference type="Gene3D" id="3.40.50.300">
    <property type="entry name" value="P-loop containing nucleotide triphosphate hydrolases"/>
    <property type="match status" value="2"/>
</dbReference>
<dbReference type="InterPro" id="IPR007409">
    <property type="entry name" value="Restrct_endonuc_type1_HsdR_N"/>
</dbReference>
<dbReference type="RefSeq" id="WP_119630379.1">
    <property type="nucleotide sequence ID" value="NZ_AP017928.1"/>
</dbReference>
<accession>A0A250KZA7</accession>
<dbReference type="InterPro" id="IPR051268">
    <property type="entry name" value="Type-I_R_enzyme_R_subunit"/>
</dbReference>
<keyword evidence="3" id="KW-0540">Nuclease</keyword>
<dbReference type="CDD" id="cd22332">
    <property type="entry name" value="HsdR_N"/>
    <property type="match status" value="1"/>
</dbReference>
<comment type="subunit">
    <text evidence="10">The type I restriction/modification system is composed of three polypeptides R, M and S.</text>
</comment>
<dbReference type="PANTHER" id="PTHR30195:SF15">
    <property type="entry name" value="TYPE I RESTRICTION ENZYME HINDI ENDONUCLEASE SUBUNIT"/>
    <property type="match status" value="1"/>
</dbReference>
<comment type="catalytic activity">
    <reaction evidence="1 10">
        <text>Endonucleolytic cleavage of DNA to give random double-stranded fragments with terminal 5'-phosphates, ATP is simultaneously hydrolyzed.</text>
        <dbReference type="EC" id="3.1.21.3"/>
    </reaction>
</comment>
<evidence type="ECO:0000256" key="6">
    <source>
        <dbReference type="ARBA" id="ARBA00022759"/>
    </source>
</evidence>
<dbReference type="REBASE" id="215504">
    <property type="entry name" value="MmaS8ORF3171P"/>
</dbReference>
<dbReference type="PANTHER" id="PTHR30195">
    <property type="entry name" value="TYPE I SITE-SPECIFIC DEOXYRIBONUCLEASE PROTEIN SUBUNIT M AND R"/>
    <property type="match status" value="1"/>
</dbReference>
<keyword evidence="5 10" id="KW-0680">Restriction system</keyword>
<evidence type="ECO:0000256" key="5">
    <source>
        <dbReference type="ARBA" id="ARBA00022747"/>
    </source>
</evidence>
<dbReference type="SMART" id="SM00487">
    <property type="entry name" value="DEXDc"/>
    <property type="match status" value="1"/>
</dbReference>
<evidence type="ECO:0000313" key="13">
    <source>
        <dbReference type="EMBL" id="BBA35119.1"/>
    </source>
</evidence>
<evidence type="ECO:0000256" key="2">
    <source>
        <dbReference type="ARBA" id="ARBA00008598"/>
    </source>
</evidence>
<dbReference type="KEGG" id="mmai:sS8_3176"/>
<dbReference type="InterPro" id="IPR040980">
    <property type="entry name" value="SWI2_SNF2"/>
</dbReference>
<dbReference type="InterPro" id="IPR027417">
    <property type="entry name" value="P-loop_NTPase"/>
</dbReference>
<dbReference type="OrthoDB" id="9758243at2"/>
<dbReference type="InterPro" id="IPR021810">
    <property type="entry name" value="T1RH-like_C"/>
</dbReference>
<dbReference type="NCBIfam" id="TIGR00348">
    <property type="entry name" value="hsdR"/>
    <property type="match status" value="1"/>
</dbReference>
<evidence type="ECO:0000256" key="4">
    <source>
        <dbReference type="ARBA" id="ARBA00022741"/>
    </source>
</evidence>
<dbReference type="GO" id="GO:0009307">
    <property type="term" value="P:DNA restriction-modification system"/>
    <property type="evidence" value="ECO:0007669"/>
    <property type="project" value="UniProtKB-KW"/>
</dbReference>
<name>A0A250KZA7_9GAMM</name>
<keyword evidence="7 10" id="KW-0378">Hydrolase</keyword>
<evidence type="ECO:0000313" key="14">
    <source>
        <dbReference type="Proteomes" id="UP000266313"/>
    </source>
</evidence>
<dbReference type="Proteomes" id="UP000266313">
    <property type="component" value="Chromosome"/>
</dbReference>
<evidence type="ECO:0000259" key="12">
    <source>
        <dbReference type="PROSITE" id="PS51192"/>
    </source>
</evidence>
<evidence type="ECO:0000256" key="9">
    <source>
        <dbReference type="ARBA" id="ARBA00023125"/>
    </source>
</evidence>
<evidence type="ECO:0000256" key="11">
    <source>
        <dbReference type="SAM" id="MobiDB-lite"/>
    </source>
</evidence>
<feature type="compositionally biased region" description="Basic and acidic residues" evidence="11">
    <location>
        <begin position="596"/>
        <end position="605"/>
    </location>
</feature>
<sequence length="1107" mass="126673">MTPAPYTEDTLVQQTTAEYLEKELGWQSVYAYNNEDFGPDSLLGRESDREVVLTRTLRAKIEELNPGLPASAYDDAVRQIVAVSASQTMAATNREKYELIKDGAQVTFRNAKDERVRQRLRVFDFDNPENNHFLCVRELWLRGDLYRRRADIVGFVNGLPLLFMELKNVSKDIRAAYEQNFLDYKDTVPHLFHHNAMVVLANGVDAKLGSLTSRFEHFHEWKRLAENQPGVVAMETLLKGVCAKANFLDLVENFIVFDDSAGESRKILARNHQFLGVNRAIEAVRDRKSRNGKLGVFWHTQGSGKSYSMVLFTRKVHRKLGGNFTFLILTDRDDLDTQIYKTFAGCGVVDNDRDPCRAASGEHLAQLLAQHKSHVFSLIQKFNQTVVEGDAYSRRDDLIVITDEAHRTQYGTLALNMRNALPNANYIGFTGTPLFKDDEITRRVFGDYVSTYDFQRAVEDKATVPLYYDARGDKLGVAVGDLNERIAEKLEELETGDIDVEQRLEQELKRDYHIITAGKRLDQVARDFVRHYSTAWETGKAMLVCIDKITCVRMHKLIEFYWNQRIGELEAQLPKATDEQNDKIAGSDFGQPEAGPKGERQGWGEQQYRRRQIEWMRQTQMAVVVSEEQGEVEKFRKWELDITPHRRLIKEGIDLPEAMWKQPQFQNMQRLSLDDAFKVEEHPFRVAIVCAMWLTGFDVPSLSTLYLDKPLKAHTLMQAIARANRVSEGKNNGMIVDYCGILKNLRKALATFAGMGNDGRDGEGGETEPAKPDEDLLANLREAIAFVRAFLEERNASLDEITGQTGFARNAAILAAKEAANENDETRKRFEVMCRAVFSKFKACITIEGINDCRGDFDAINIVYKSLQQDREQADITDIIRQLHQVVDEAIETQTGPAVAEELPPYDISKIDFDRLRREFERSPAKRTTVQNLKTAIEQRLQRLLQQNPLRTDFQRHYEGIVAEYNREKDRVTIEKTFEALLQIMGEMDDEESRAVREGLDEESLAVFDLLRKPNLTSGDIKRIKAVAVDLLETLKAEKLRINHWRDKESTRDAVRLTIQDYLWSENTGLPETYSEDDVRDKTEAVFVHVFRAYPTVPSPYYAGMAS</sequence>
<keyword evidence="8 10" id="KW-0067">ATP-binding</keyword>
<dbReference type="GO" id="GO:0005524">
    <property type="term" value="F:ATP binding"/>
    <property type="evidence" value="ECO:0007669"/>
    <property type="project" value="UniProtKB-KW"/>
</dbReference>
<dbReference type="AlphaFoldDB" id="A0A250KZA7"/>
<dbReference type="InterPro" id="IPR014001">
    <property type="entry name" value="Helicase_ATP-bd"/>
</dbReference>
<dbReference type="InterPro" id="IPR055180">
    <property type="entry name" value="HsdR_RecA-like_helicase_dom_2"/>
</dbReference>
<comment type="function">
    <text evidence="10">Subunit R is required for both nuclease and ATPase activities, but not for modification.</text>
</comment>
<evidence type="ECO:0000256" key="7">
    <source>
        <dbReference type="ARBA" id="ARBA00022801"/>
    </source>
</evidence>
<feature type="region of interest" description="Disordered" evidence="11">
    <location>
        <begin position="581"/>
        <end position="605"/>
    </location>
</feature>
<feature type="domain" description="Helicase ATP-binding" evidence="12">
    <location>
        <begin position="286"/>
        <end position="451"/>
    </location>
</feature>